<dbReference type="SMART" id="SM00267">
    <property type="entry name" value="GGDEF"/>
    <property type="match status" value="1"/>
</dbReference>
<gene>
    <name evidence="8" type="ORF">SAMN06295970_1266</name>
</gene>
<dbReference type="Proteomes" id="UP001158049">
    <property type="component" value="Unassembled WGS sequence"/>
</dbReference>
<dbReference type="PANTHER" id="PTHR44757:SF2">
    <property type="entry name" value="BIOFILM ARCHITECTURE MAINTENANCE PROTEIN MBAA"/>
    <property type="match status" value="1"/>
</dbReference>
<dbReference type="PROSITE" id="PS50883">
    <property type="entry name" value="EAL"/>
    <property type="match status" value="1"/>
</dbReference>
<dbReference type="CDD" id="cd00130">
    <property type="entry name" value="PAS"/>
    <property type="match status" value="1"/>
</dbReference>
<feature type="domain" description="PAC" evidence="5">
    <location>
        <begin position="208"/>
        <end position="260"/>
    </location>
</feature>
<evidence type="ECO:0000259" key="3">
    <source>
        <dbReference type="PROSITE" id="PS50110"/>
    </source>
</evidence>
<evidence type="ECO:0000259" key="5">
    <source>
        <dbReference type="PROSITE" id="PS50113"/>
    </source>
</evidence>
<dbReference type="SUPFAM" id="SSF52172">
    <property type="entry name" value="CheY-like"/>
    <property type="match status" value="2"/>
</dbReference>
<feature type="modified residue" description="4-aspartylphosphate" evidence="1">
    <location>
        <position position="886"/>
    </location>
</feature>
<dbReference type="InterPro" id="IPR011006">
    <property type="entry name" value="CheY-like_superfamily"/>
</dbReference>
<dbReference type="EMBL" id="FXUL01000026">
    <property type="protein sequence ID" value="SMP77155.1"/>
    <property type="molecule type" value="Genomic_DNA"/>
</dbReference>
<dbReference type="SMART" id="SM00091">
    <property type="entry name" value="PAS"/>
    <property type="match status" value="2"/>
</dbReference>
<dbReference type="Gene3D" id="3.20.20.450">
    <property type="entry name" value="EAL domain"/>
    <property type="match status" value="1"/>
</dbReference>
<keyword evidence="2" id="KW-0175">Coiled coil</keyword>
<feature type="coiled-coil region" evidence="2">
    <location>
        <begin position="961"/>
        <end position="999"/>
    </location>
</feature>
<accession>A0ABY1QQ94</accession>
<dbReference type="InterPro" id="IPR043128">
    <property type="entry name" value="Rev_trsase/Diguanyl_cyclase"/>
</dbReference>
<dbReference type="Pfam" id="PF00563">
    <property type="entry name" value="EAL"/>
    <property type="match status" value="1"/>
</dbReference>
<comment type="caution">
    <text evidence="8">The sequence shown here is derived from an EMBL/GenBank/DDBJ whole genome shotgun (WGS) entry which is preliminary data.</text>
</comment>
<proteinExistence type="predicted"/>
<dbReference type="Pfam" id="PF00072">
    <property type="entry name" value="Response_reg"/>
    <property type="match status" value="1"/>
</dbReference>
<dbReference type="SUPFAM" id="SSF55073">
    <property type="entry name" value="Nucleotide cyclase"/>
    <property type="match status" value="1"/>
</dbReference>
<dbReference type="PROSITE" id="PS50887">
    <property type="entry name" value="GGDEF"/>
    <property type="match status" value="1"/>
</dbReference>
<dbReference type="Gene3D" id="3.30.450.20">
    <property type="entry name" value="PAS domain"/>
    <property type="match status" value="2"/>
</dbReference>
<dbReference type="NCBIfam" id="TIGR00229">
    <property type="entry name" value="sensory_box"/>
    <property type="match status" value="1"/>
</dbReference>
<dbReference type="SUPFAM" id="SSF55785">
    <property type="entry name" value="PYP-like sensor domain (PAS domain)"/>
    <property type="match status" value="2"/>
</dbReference>
<dbReference type="PROSITE" id="PS50113">
    <property type="entry name" value="PAC"/>
    <property type="match status" value="1"/>
</dbReference>
<evidence type="ECO:0000313" key="9">
    <source>
        <dbReference type="Proteomes" id="UP001158049"/>
    </source>
</evidence>
<dbReference type="InterPro" id="IPR001633">
    <property type="entry name" value="EAL_dom"/>
</dbReference>
<dbReference type="CDD" id="cd17569">
    <property type="entry name" value="REC_HupR-like"/>
    <property type="match status" value="1"/>
</dbReference>
<evidence type="ECO:0000259" key="4">
    <source>
        <dbReference type="PROSITE" id="PS50112"/>
    </source>
</evidence>
<feature type="domain" description="PAS" evidence="4">
    <location>
        <begin position="133"/>
        <end position="203"/>
    </location>
</feature>
<organism evidence="8 9">
    <name type="scientific">Noviherbaspirillum suwonense</name>
    <dbReference type="NCBI Taxonomy" id="1224511"/>
    <lineage>
        <taxon>Bacteria</taxon>
        <taxon>Pseudomonadati</taxon>
        <taxon>Pseudomonadota</taxon>
        <taxon>Betaproteobacteria</taxon>
        <taxon>Burkholderiales</taxon>
        <taxon>Oxalobacteraceae</taxon>
        <taxon>Noviherbaspirillum</taxon>
    </lineage>
</organism>
<evidence type="ECO:0000259" key="7">
    <source>
        <dbReference type="PROSITE" id="PS50887"/>
    </source>
</evidence>
<dbReference type="CDD" id="cd01948">
    <property type="entry name" value="EAL"/>
    <property type="match status" value="1"/>
</dbReference>
<name>A0ABY1QQ94_9BURK</name>
<feature type="domain" description="Response regulatory" evidence="3">
    <location>
        <begin position="837"/>
        <end position="952"/>
    </location>
</feature>
<dbReference type="InterPro" id="IPR035919">
    <property type="entry name" value="EAL_sf"/>
</dbReference>
<dbReference type="InterPro" id="IPR001610">
    <property type="entry name" value="PAC"/>
</dbReference>
<dbReference type="CDD" id="cd01949">
    <property type="entry name" value="GGDEF"/>
    <property type="match status" value="1"/>
</dbReference>
<dbReference type="InterPro" id="IPR001789">
    <property type="entry name" value="Sig_transdc_resp-reg_receiver"/>
</dbReference>
<dbReference type="InterPro" id="IPR029787">
    <property type="entry name" value="Nucleotide_cyclase"/>
</dbReference>
<keyword evidence="9" id="KW-1185">Reference proteome</keyword>
<dbReference type="SMART" id="SM00052">
    <property type="entry name" value="EAL"/>
    <property type="match status" value="1"/>
</dbReference>
<dbReference type="NCBIfam" id="TIGR00254">
    <property type="entry name" value="GGDEF"/>
    <property type="match status" value="1"/>
</dbReference>
<dbReference type="SMART" id="SM00448">
    <property type="entry name" value="REC"/>
    <property type="match status" value="1"/>
</dbReference>
<dbReference type="InterPro" id="IPR000700">
    <property type="entry name" value="PAS-assoc_C"/>
</dbReference>
<feature type="domain" description="EAL" evidence="6">
    <location>
        <begin position="568"/>
        <end position="822"/>
    </location>
</feature>
<evidence type="ECO:0000256" key="1">
    <source>
        <dbReference type="PROSITE-ProRule" id="PRU00169"/>
    </source>
</evidence>
<dbReference type="InterPro" id="IPR052155">
    <property type="entry name" value="Biofilm_reg_signaling"/>
</dbReference>
<dbReference type="Gene3D" id="3.30.70.270">
    <property type="match status" value="1"/>
</dbReference>
<dbReference type="Pfam" id="PF13426">
    <property type="entry name" value="PAS_9"/>
    <property type="match status" value="1"/>
</dbReference>
<dbReference type="PROSITE" id="PS50110">
    <property type="entry name" value="RESPONSE_REGULATORY"/>
    <property type="match status" value="1"/>
</dbReference>
<evidence type="ECO:0000259" key="6">
    <source>
        <dbReference type="PROSITE" id="PS50883"/>
    </source>
</evidence>
<dbReference type="Gene3D" id="3.40.50.2300">
    <property type="match status" value="2"/>
</dbReference>
<reference evidence="8 9" key="1">
    <citation type="submission" date="2017-05" db="EMBL/GenBank/DDBJ databases">
        <authorList>
            <person name="Varghese N."/>
            <person name="Submissions S."/>
        </authorList>
    </citation>
    <scope>NUCLEOTIDE SEQUENCE [LARGE SCALE GENOMIC DNA]</scope>
    <source>
        <strain evidence="8 9">DSM 26001</strain>
    </source>
</reference>
<evidence type="ECO:0000256" key="2">
    <source>
        <dbReference type="SAM" id="Coils"/>
    </source>
</evidence>
<dbReference type="Pfam" id="PF00990">
    <property type="entry name" value="GGDEF"/>
    <property type="match status" value="1"/>
</dbReference>
<sequence>MIRPSPQEASIGIWIAREADRILLAQLLTKMGYGVQILTAADMAQLSAAISLIVIDESSARRNGELLQDMKKRARPHYLPVLMTLTGSARAIPALHAGWDDVLRLPLDKEELLTRLEAFLRLRRHSEEVFRENTRRFHATFDIAPVGIVHVGLDGKILLANQRWCQMTGYTESEMSSLMAQHLLAPDEEYAIPSIIKFLSEAGPSATHYYDKRYRRKDGSIFWSAVAICMLRCADEKPKYLIAAVEDITERKQMEQALRESERFIRSTLDALTKHICVIDEQGRILAVNKSWREFALANGAPPNMAWENVNYLAVCDQAIGIGANEARAFADGIRAVSRGERKEFSIEYTCDSPTEKRWFIARVTRFPEDGPTRLVIAHHNVTKAKRTEQHLAYLAHYDNLTGLPNRELLRDRLHQTIAHADRYKHSVWVISVDIDRFKRVNDTIGLKGGDTVLELLARRLRASLRETDTVARFGGNEFVMVLASEADQSVVSVSLQRIVAAVTQSLSVDGNEFFLSCSAGIAVYPTDGTVPEKLLEHANTAMHRAKELGRNNCQFYTPSMNESALERLRMERHLRHALEHDEFVLHYQPQVDLRTGRIVGMEALLRWRHPERGLIPPNEFIGLAEETGLIVPIGAWILRTACMQNMAWQAAGLDELRIGVNLSARQFSQKNLVDMVATVLQDTGLPPHRLDLELTESLVMTDVDHAIAVLNDLRSLGVQLSIDDFGTGYSSLSYLKRFPINVLKIDRSFVQEIAPKSNDAAISDAIISMAHRLGIKVIAEGVETEAQCEFLSRNMCDEIQGFLFSKPLPAKEIEELLREGQRLPDHLLRLHKPPRTLLLVDDEPNILAALRRLVRRDGYQVFSASGGKEGLELLAQHEIDVIVSDQRMPGMTGVEFLRTVKTMYPDTVRIVLSGFTELQSVTDAVNEGAIYKFLTKPWDDQQLREHIAEAFQHKEMAGENHRLNLAVRTANQELAKANRQLEDLLAQKQQQIKRGEVSLDIVREALLHVGQPVIGLDDDELVAFVNIAAQNLFSEAGPVLGADAALLIPQVLEAIRGTTEGDKCRVVLNGMRFNVVSRSMGHGTESRGKLLTLTPCEETVHG</sequence>
<dbReference type="SMART" id="SM00086">
    <property type="entry name" value="PAC"/>
    <property type="match status" value="1"/>
</dbReference>
<keyword evidence="1" id="KW-0597">Phosphoprotein</keyword>
<dbReference type="SUPFAM" id="SSF141868">
    <property type="entry name" value="EAL domain-like"/>
    <property type="match status" value="1"/>
</dbReference>
<dbReference type="PROSITE" id="PS50112">
    <property type="entry name" value="PAS"/>
    <property type="match status" value="1"/>
</dbReference>
<dbReference type="InterPro" id="IPR035965">
    <property type="entry name" value="PAS-like_dom_sf"/>
</dbReference>
<dbReference type="RefSeq" id="WP_283444873.1">
    <property type="nucleotide sequence ID" value="NZ_FXUL01000026.1"/>
</dbReference>
<feature type="domain" description="GGDEF" evidence="7">
    <location>
        <begin position="426"/>
        <end position="559"/>
    </location>
</feature>
<dbReference type="PANTHER" id="PTHR44757">
    <property type="entry name" value="DIGUANYLATE CYCLASE DGCP"/>
    <property type="match status" value="1"/>
</dbReference>
<protein>
    <submittedName>
        <fullName evidence="8">PAS domain S-box-containing protein/diguanylate cyclase (GGDEF) domain-containing protein</fullName>
    </submittedName>
</protein>
<dbReference type="InterPro" id="IPR000014">
    <property type="entry name" value="PAS"/>
</dbReference>
<dbReference type="InterPro" id="IPR000160">
    <property type="entry name" value="GGDEF_dom"/>
</dbReference>
<evidence type="ECO:0000313" key="8">
    <source>
        <dbReference type="EMBL" id="SMP77155.1"/>
    </source>
</evidence>